<evidence type="ECO:0000313" key="1">
    <source>
        <dbReference type="EMBL" id="CAH8364025.1"/>
    </source>
</evidence>
<dbReference type="EMBL" id="CAKOAT010375154">
    <property type="protein sequence ID" value="CAH8364025.1"/>
    <property type="molecule type" value="Genomic_DNA"/>
</dbReference>
<dbReference type="Proteomes" id="UP001642260">
    <property type="component" value="Unassembled WGS sequence"/>
</dbReference>
<name>A0ABC8KXW1_ERUVS</name>
<sequence>MANFPAPSISLPLEVQAVIALSVHNNLTAGEWGILFQHADLFGPPINPIRIPPHTAGLWRVDNPRNFDRNEWIHGSVSIQANMGDDDLGLFFHRRRAEGANQYELEDGNVVTLRRHTVRNHQQIFESTVTFAHYYWVPL</sequence>
<reference evidence="1 2" key="1">
    <citation type="submission" date="2022-03" db="EMBL/GenBank/DDBJ databases">
        <authorList>
            <person name="Macdonald S."/>
            <person name="Ahmed S."/>
            <person name="Newling K."/>
        </authorList>
    </citation>
    <scope>NUCLEOTIDE SEQUENCE [LARGE SCALE GENOMIC DNA]</scope>
</reference>
<protein>
    <submittedName>
        <fullName evidence="1">Uncharacterized protein</fullName>
    </submittedName>
</protein>
<evidence type="ECO:0000313" key="2">
    <source>
        <dbReference type="Proteomes" id="UP001642260"/>
    </source>
</evidence>
<accession>A0ABC8KXW1</accession>
<proteinExistence type="predicted"/>
<gene>
    <name evidence="1" type="ORF">ERUC_LOCUS29781</name>
</gene>
<dbReference type="AlphaFoldDB" id="A0ABC8KXW1"/>
<keyword evidence="2" id="KW-1185">Reference proteome</keyword>
<organism evidence="1 2">
    <name type="scientific">Eruca vesicaria subsp. sativa</name>
    <name type="common">Garden rocket</name>
    <name type="synonym">Eruca sativa</name>
    <dbReference type="NCBI Taxonomy" id="29727"/>
    <lineage>
        <taxon>Eukaryota</taxon>
        <taxon>Viridiplantae</taxon>
        <taxon>Streptophyta</taxon>
        <taxon>Embryophyta</taxon>
        <taxon>Tracheophyta</taxon>
        <taxon>Spermatophyta</taxon>
        <taxon>Magnoliopsida</taxon>
        <taxon>eudicotyledons</taxon>
        <taxon>Gunneridae</taxon>
        <taxon>Pentapetalae</taxon>
        <taxon>rosids</taxon>
        <taxon>malvids</taxon>
        <taxon>Brassicales</taxon>
        <taxon>Brassicaceae</taxon>
        <taxon>Brassiceae</taxon>
        <taxon>Eruca</taxon>
    </lineage>
</organism>
<comment type="caution">
    <text evidence="1">The sequence shown here is derived from an EMBL/GenBank/DDBJ whole genome shotgun (WGS) entry which is preliminary data.</text>
</comment>